<evidence type="ECO:0000313" key="2">
    <source>
        <dbReference type="EMBL" id="EKV27077.1"/>
    </source>
</evidence>
<evidence type="ECO:0000313" key="3">
    <source>
        <dbReference type="Proteomes" id="UP000009881"/>
    </source>
</evidence>
<protein>
    <submittedName>
        <fullName evidence="2">Uncharacterized protein</fullName>
    </submittedName>
</protein>
<feature type="region of interest" description="Disordered" evidence="1">
    <location>
        <begin position="1"/>
        <end position="41"/>
    </location>
</feature>
<comment type="caution">
    <text evidence="2">The sequence shown here is derived from an EMBL/GenBank/DDBJ whole genome shotgun (WGS) entry which is preliminary data.</text>
</comment>
<keyword evidence="3" id="KW-1185">Reference proteome</keyword>
<accession>K9GPN5</accession>
<dbReference type="STRING" id="1238182.C882_2006"/>
<gene>
    <name evidence="2" type="ORF">C882_2006</name>
</gene>
<proteinExistence type="predicted"/>
<sequence>MTGRQRLAWCGDSHHDTNGPKTARAGAPERPPATSSPGLSA</sequence>
<name>K9GPN5_9PROT</name>
<dbReference type="AlphaFoldDB" id="K9GPN5"/>
<evidence type="ECO:0000256" key="1">
    <source>
        <dbReference type="SAM" id="MobiDB-lite"/>
    </source>
</evidence>
<dbReference type="Proteomes" id="UP000009881">
    <property type="component" value="Unassembled WGS sequence"/>
</dbReference>
<reference evidence="2 3" key="1">
    <citation type="journal article" date="2013" name="Genome Announc.">
        <title>Draft Genome Sequence of an Alphaproteobacterium, Caenispirillum salinarum AK4(T), Isolated from a Solar Saltern.</title>
        <authorList>
            <person name="Khatri I."/>
            <person name="Singh A."/>
            <person name="Korpole S."/>
            <person name="Pinnaka A.K."/>
            <person name="Subramanian S."/>
        </authorList>
    </citation>
    <scope>NUCLEOTIDE SEQUENCE [LARGE SCALE GENOMIC DNA]</scope>
    <source>
        <strain evidence="2 3">AK4</strain>
    </source>
</reference>
<organism evidence="2 3">
    <name type="scientific">Caenispirillum salinarum AK4</name>
    <dbReference type="NCBI Taxonomy" id="1238182"/>
    <lineage>
        <taxon>Bacteria</taxon>
        <taxon>Pseudomonadati</taxon>
        <taxon>Pseudomonadota</taxon>
        <taxon>Alphaproteobacteria</taxon>
        <taxon>Rhodospirillales</taxon>
        <taxon>Novispirillaceae</taxon>
        <taxon>Caenispirillum</taxon>
    </lineage>
</organism>
<dbReference type="EMBL" id="ANHY01000021">
    <property type="protein sequence ID" value="EKV27077.1"/>
    <property type="molecule type" value="Genomic_DNA"/>
</dbReference>